<evidence type="ECO:0000256" key="1">
    <source>
        <dbReference type="SAM" id="MobiDB-lite"/>
    </source>
</evidence>
<proteinExistence type="predicted"/>
<evidence type="ECO:0000313" key="2">
    <source>
        <dbReference type="EMBL" id="KOF66981.1"/>
    </source>
</evidence>
<feature type="region of interest" description="Disordered" evidence="1">
    <location>
        <begin position="111"/>
        <end position="134"/>
    </location>
</feature>
<protein>
    <recommendedName>
        <fullName evidence="3">Reverse transcriptase domain-containing protein</fullName>
    </recommendedName>
</protein>
<gene>
    <name evidence="2" type="ORF">OCBIM_22010791mg</name>
</gene>
<feature type="compositionally biased region" description="Basic and acidic residues" evidence="1">
    <location>
        <begin position="122"/>
        <end position="134"/>
    </location>
</feature>
<feature type="non-terminal residue" evidence="2">
    <location>
        <position position="1"/>
    </location>
</feature>
<sequence length="462" mass="52875">EIENFVDYHGIPLLSIASKIFVRILLNCPQIIATKVLPKYQCSFYASHDTIDINFYAEQLQDTAWQYVRFISRQNQLSELFPIIWGLKQLCILAPVLFLNLHRMLSNIKQSSNHDDDDDYYDDRGGSGGGDHDAGGDEFYSASRYQPTDGMDKATLYFHLPNPLTRLSSARGYSRRHLPKVPRSGTEPGTMWLRDASFAFTDLTKAFDTISRPLLWHWVVISLTTSMFKLDSKKTEILQRSKNGSPPVTFSIQDNQLKNTEKFTYLGSIISSNGVIDHKIQNHIHLASSTFGRLKDRVFLNCDLNLPMKIEVYCAVVVSTLLYASETWALYCRHVKPLESFHIRCLQHILHLNWKDKIPHTEILRQIVLFGELAEGNQPHGGPKKRYKDDLKKSLKLCNIPPGELEALATDSTTWRGMVKTCAQYFEDEQIRLCEEKRSQICASSIGLFSHVRACQRQQDNP</sequence>
<dbReference type="OrthoDB" id="425014at2759"/>
<dbReference type="PANTHER" id="PTHR47027:SF20">
    <property type="entry name" value="REVERSE TRANSCRIPTASE-LIKE PROTEIN WITH RNA-DIRECTED DNA POLYMERASE DOMAIN"/>
    <property type="match status" value="1"/>
</dbReference>
<organism evidence="2">
    <name type="scientific">Octopus bimaculoides</name>
    <name type="common">California two-spotted octopus</name>
    <dbReference type="NCBI Taxonomy" id="37653"/>
    <lineage>
        <taxon>Eukaryota</taxon>
        <taxon>Metazoa</taxon>
        <taxon>Spiralia</taxon>
        <taxon>Lophotrochozoa</taxon>
        <taxon>Mollusca</taxon>
        <taxon>Cephalopoda</taxon>
        <taxon>Coleoidea</taxon>
        <taxon>Octopodiformes</taxon>
        <taxon>Octopoda</taxon>
        <taxon>Incirrata</taxon>
        <taxon>Octopodidae</taxon>
        <taxon>Octopus</taxon>
    </lineage>
</organism>
<accession>A0A0L8FQI1</accession>
<evidence type="ECO:0008006" key="3">
    <source>
        <dbReference type="Google" id="ProtNLM"/>
    </source>
</evidence>
<dbReference type="EMBL" id="KQ427521">
    <property type="protein sequence ID" value="KOF66981.1"/>
    <property type="molecule type" value="Genomic_DNA"/>
</dbReference>
<dbReference type="STRING" id="37653.A0A0L8FQI1"/>
<dbReference type="AlphaFoldDB" id="A0A0L8FQI1"/>
<name>A0A0L8FQI1_OCTBM</name>
<reference evidence="2" key="1">
    <citation type="submission" date="2015-07" db="EMBL/GenBank/DDBJ databases">
        <title>MeaNS - Measles Nucleotide Surveillance Program.</title>
        <authorList>
            <person name="Tran T."/>
            <person name="Druce J."/>
        </authorList>
    </citation>
    <scope>NUCLEOTIDE SEQUENCE</scope>
    <source>
        <strain evidence="2">UCB-OBI-ISO-001</strain>
        <tissue evidence="2">Gonad</tissue>
    </source>
</reference>
<dbReference type="PANTHER" id="PTHR47027">
    <property type="entry name" value="REVERSE TRANSCRIPTASE DOMAIN-CONTAINING PROTEIN"/>
    <property type="match status" value="1"/>
</dbReference>